<gene>
    <name evidence="1" type="ORF">PIB30_113446</name>
</gene>
<keyword evidence="2" id="KW-1185">Reference proteome</keyword>
<dbReference type="EMBL" id="JASCZI010190438">
    <property type="protein sequence ID" value="MED6191159.1"/>
    <property type="molecule type" value="Genomic_DNA"/>
</dbReference>
<feature type="non-terminal residue" evidence="1">
    <location>
        <position position="1"/>
    </location>
</feature>
<protein>
    <submittedName>
        <fullName evidence="1">Uncharacterized protein</fullName>
    </submittedName>
</protein>
<dbReference type="Proteomes" id="UP001341840">
    <property type="component" value="Unassembled WGS sequence"/>
</dbReference>
<name>A0ABU6X0U7_9FABA</name>
<evidence type="ECO:0000313" key="1">
    <source>
        <dbReference type="EMBL" id="MED6191159.1"/>
    </source>
</evidence>
<reference evidence="1 2" key="1">
    <citation type="journal article" date="2023" name="Plants (Basel)">
        <title>Bridging the Gap: Combining Genomics and Transcriptomics Approaches to Understand Stylosanthes scabra, an Orphan Legume from the Brazilian Caatinga.</title>
        <authorList>
            <person name="Ferreira-Neto J.R.C."/>
            <person name="da Silva M.D."/>
            <person name="Binneck E."/>
            <person name="de Melo N.F."/>
            <person name="da Silva R.H."/>
            <person name="de Melo A.L.T.M."/>
            <person name="Pandolfi V."/>
            <person name="Bustamante F.O."/>
            <person name="Brasileiro-Vidal A.C."/>
            <person name="Benko-Iseppon A.M."/>
        </authorList>
    </citation>
    <scope>NUCLEOTIDE SEQUENCE [LARGE SCALE GENOMIC DNA]</scope>
    <source>
        <tissue evidence="1">Leaves</tissue>
    </source>
</reference>
<evidence type="ECO:0000313" key="2">
    <source>
        <dbReference type="Proteomes" id="UP001341840"/>
    </source>
</evidence>
<proteinExistence type="predicted"/>
<accession>A0ABU6X0U7</accession>
<comment type="caution">
    <text evidence="1">The sequence shown here is derived from an EMBL/GenBank/DDBJ whole genome shotgun (WGS) entry which is preliminary data.</text>
</comment>
<organism evidence="1 2">
    <name type="scientific">Stylosanthes scabra</name>
    <dbReference type="NCBI Taxonomy" id="79078"/>
    <lineage>
        <taxon>Eukaryota</taxon>
        <taxon>Viridiplantae</taxon>
        <taxon>Streptophyta</taxon>
        <taxon>Embryophyta</taxon>
        <taxon>Tracheophyta</taxon>
        <taxon>Spermatophyta</taxon>
        <taxon>Magnoliopsida</taxon>
        <taxon>eudicotyledons</taxon>
        <taxon>Gunneridae</taxon>
        <taxon>Pentapetalae</taxon>
        <taxon>rosids</taxon>
        <taxon>fabids</taxon>
        <taxon>Fabales</taxon>
        <taxon>Fabaceae</taxon>
        <taxon>Papilionoideae</taxon>
        <taxon>50 kb inversion clade</taxon>
        <taxon>dalbergioids sensu lato</taxon>
        <taxon>Dalbergieae</taxon>
        <taxon>Pterocarpus clade</taxon>
        <taxon>Stylosanthes</taxon>
    </lineage>
</organism>
<sequence length="121" mass="13323">TLRIKHSSWIFSINSPLSMSIRSLEVARKGLPKIKGAFGSSSMSRITKSTGKKNFPTFTNTFSTIPCVCLTDLSAICKITLVGFISLIPSFFIKDSGMRLMLDPRSHNALSNMESPMMQGM</sequence>